<evidence type="ECO:0000256" key="4">
    <source>
        <dbReference type="HAMAP-Rule" id="MF_00171"/>
    </source>
</evidence>
<protein>
    <recommendedName>
        <fullName evidence="4">tRNA pseudouridine synthase A</fullName>
        <ecNumber evidence="4">5.4.99.12</ecNumber>
    </recommendedName>
    <alternativeName>
        <fullName evidence="4">tRNA pseudouridine(38-40) synthase</fullName>
    </alternativeName>
    <alternativeName>
        <fullName evidence="4">tRNA pseudouridylate synthase I</fullName>
    </alternativeName>
    <alternativeName>
        <fullName evidence="4">tRNA-uridine isomerase I</fullName>
    </alternativeName>
</protein>
<dbReference type="InterPro" id="IPR020103">
    <property type="entry name" value="PsdUridine_synth_cat_dom_sf"/>
</dbReference>
<evidence type="ECO:0000256" key="5">
    <source>
        <dbReference type="PIRSR" id="PIRSR001430-1"/>
    </source>
</evidence>
<dbReference type="FunFam" id="3.30.70.580:FF:000001">
    <property type="entry name" value="tRNA pseudouridine synthase A"/>
    <property type="match status" value="1"/>
</dbReference>
<comment type="subunit">
    <text evidence="4">Homodimer.</text>
</comment>
<dbReference type="EMBL" id="NRSD01000012">
    <property type="protein sequence ID" value="MBK1645371.1"/>
    <property type="molecule type" value="Genomic_DNA"/>
</dbReference>
<evidence type="ECO:0000256" key="2">
    <source>
        <dbReference type="ARBA" id="ARBA00022694"/>
    </source>
</evidence>
<feature type="domain" description="Pseudouridine synthase I TruA alpha/beta" evidence="9">
    <location>
        <begin position="141"/>
        <end position="241"/>
    </location>
</feature>
<feature type="domain" description="Pseudouridine synthase I TruA alpha/beta" evidence="9">
    <location>
        <begin position="3"/>
        <end position="99"/>
    </location>
</feature>
<evidence type="ECO:0000256" key="1">
    <source>
        <dbReference type="ARBA" id="ARBA00009375"/>
    </source>
</evidence>
<accession>A0A9X0WIW4</accession>
<gene>
    <name evidence="4" type="primary">truA</name>
    <name evidence="10" type="ORF">CKO25_12100</name>
</gene>
<dbReference type="GO" id="GO:0003723">
    <property type="term" value="F:RNA binding"/>
    <property type="evidence" value="ECO:0007669"/>
    <property type="project" value="InterPro"/>
</dbReference>
<sequence length="269" mass="29854">MGVEYDGTDFLGWQAQRHGVRSVQETLEASIARVADHPVRVQCAGRTDAGVHALEQVVHFDTSACRTARSWVLGTNVTLPPDVSVRWACETAPAFHARFSALSRHYRYRILVRATRSALDRHRALWTHRPLDAARMAEAGRALVGLHDFSSFRAVACQAKSPRRHLYYLAVEELGDVIEIRVGANGFLHHMVRNIVGVLMAIGRGEAPVEWTRELLAARDRRRAGVTAPPQGLYFARVDYPVEYPLPRDGAMELPGTTAPDGSESRVVS</sequence>
<evidence type="ECO:0000256" key="7">
    <source>
        <dbReference type="RuleBase" id="RU003792"/>
    </source>
</evidence>
<dbReference type="SUPFAM" id="SSF55120">
    <property type="entry name" value="Pseudouridine synthase"/>
    <property type="match status" value="1"/>
</dbReference>
<dbReference type="AlphaFoldDB" id="A0A9X0WIW4"/>
<evidence type="ECO:0000256" key="3">
    <source>
        <dbReference type="ARBA" id="ARBA00023235"/>
    </source>
</evidence>
<dbReference type="InterPro" id="IPR001406">
    <property type="entry name" value="PsdUridine_synth_TruA"/>
</dbReference>
<comment type="function">
    <text evidence="4">Formation of pseudouridine at positions 38, 39 and 40 in the anticodon stem and loop of transfer RNAs.</text>
</comment>
<comment type="catalytic activity">
    <reaction evidence="4 7">
        <text>uridine(38/39/40) in tRNA = pseudouridine(38/39/40) in tRNA</text>
        <dbReference type="Rhea" id="RHEA:22376"/>
        <dbReference type="Rhea" id="RHEA-COMP:10085"/>
        <dbReference type="Rhea" id="RHEA-COMP:10087"/>
        <dbReference type="ChEBI" id="CHEBI:65314"/>
        <dbReference type="ChEBI" id="CHEBI:65315"/>
        <dbReference type="EC" id="5.4.99.12"/>
    </reaction>
</comment>
<reference evidence="10 11" key="1">
    <citation type="journal article" date="2020" name="Microorganisms">
        <title>Osmotic Adaptation and Compatible Solute Biosynthesis of Phototrophic Bacteria as Revealed from Genome Analyses.</title>
        <authorList>
            <person name="Imhoff J.F."/>
            <person name="Rahn T."/>
            <person name="Kunzel S."/>
            <person name="Keller A."/>
            <person name="Neulinger S.C."/>
        </authorList>
    </citation>
    <scope>NUCLEOTIDE SEQUENCE [LARGE SCALE GENOMIC DNA]</scope>
    <source>
        <strain evidence="10 11">DSM 21303</strain>
    </source>
</reference>
<dbReference type="Pfam" id="PF01416">
    <property type="entry name" value="PseudoU_synth_1"/>
    <property type="match status" value="2"/>
</dbReference>
<keyword evidence="11" id="KW-1185">Reference proteome</keyword>
<name>A0A9X0WIW4_9GAMM</name>
<organism evidence="10 11">
    <name type="scientific">Thiocapsa imhoffii</name>
    <dbReference type="NCBI Taxonomy" id="382777"/>
    <lineage>
        <taxon>Bacteria</taxon>
        <taxon>Pseudomonadati</taxon>
        <taxon>Pseudomonadota</taxon>
        <taxon>Gammaproteobacteria</taxon>
        <taxon>Chromatiales</taxon>
        <taxon>Chromatiaceae</taxon>
        <taxon>Thiocapsa</taxon>
    </lineage>
</organism>
<comment type="caution">
    <text evidence="10">The sequence shown here is derived from an EMBL/GenBank/DDBJ whole genome shotgun (WGS) entry which is preliminary data.</text>
</comment>
<dbReference type="PANTHER" id="PTHR11142">
    <property type="entry name" value="PSEUDOURIDYLATE SYNTHASE"/>
    <property type="match status" value="1"/>
</dbReference>
<evidence type="ECO:0000313" key="10">
    <source>
        <dbReference type="EMBL" id="MBK1645371.1"/>
    </source>
</evidence>
<dbReference type="PIRSF" id="PIRSF001430">
    <property type="entry name" value="tRNA_psdUrid_synth"/>
    <property type="match status" value="1"/>
</dbReference>
<evidence type="ECO:0000256" key="8">
    <source>
        <dbReference type="SAM" id="MobiDB-lite"/>
    </source>
</evidence>
<dbReference type="Gene3D" id="3.30.70.580">
    <property type="entry name" value="Pseudouridine synthase I, catalytic domain, N-terminal subdomain"/>
    <property type="match status" value="1"/>
</dbReference>
<evidence type="ECO:0000259" key="9">
    <source>
        <dbReference type="Pfam" id="PF01416"/>
    </source>
</evidence>
<evidence type="ECO:0000256" key="6">
    <source>
        <dbReference type="PIRSR" id="PIRSR001430-2"/>
    </source>
</evidence>
<dbReference type="NCBIfam" id="TIGR00071">
    <property type="entry name" value="hisT_truA"/>
    <property type="match status" value="1"/>
</dbReference>
<dbReference type="EC" id="5.4.99.12" evidence="4"/>
<dbReference type="Gene3D" id="3.30.70.660">
    <property type="entry name" value="Pseudouridine synthase I, catalytic domain, C-terminal subdomain"/>
    <property type="match status" value="1"/>
</dbReference>
<keyword evidence="3 4" id="KW-0413">Isomerase</keyword>
<dbReference type="InterPro" id="IPR020094">
    <property type="entry name" value="TruA/RsuA/RluB/E/F_N"/>
</dbReference>
<feature type="binding site" evidence="4 6">
    <location>
        <position position="106"/>
    </location>
    <ligand>
        <name>substrate</name>
    </ligand>
</feature>
<dbReference type="CDD" id="cd02570">
    <property type="entry name" value="PseudoU_synth_EcTruA"/>
    <property type="match status" value="1"/>
</dbReference>
<proteinExistence type="inferred from homology"/>
<comment type="caution">
    <text evidence="4">Lacks conserved residue(s) required for the propagation of feature annotation.</text>
</comment>
<dbReference type="HAMAP" id="MF_00171">
    <property type="entry name" value="TruA"/>
    <property type="match status" value="1"/>
</dbReference>
<evidence type="ECO:0000313" key="11">
    <source>
        <dbReference type="Proteomes" id="UP001138802"/>
    </source>
</evidence>
<keyword evidence="2 4" id="KW-0819">tRNA processing</keyword>
<comment type="similarity">
    <text evidence="1 4 7">Belongs to the tRNA pseudouridine synthase TruA family.</text>
</comment>
<dbReference type="GO" id="GO:0031119">
    <property type="term" value="P:tRNA pseudouridine synthesis"/>
    <property type="evidence" value="ECO:0007669"/>
    <property type="project" value="UniProtKB-UniRule"/>
</dbReference>
<feature type="region of interest" description="Disordered" evidence="8">
    <location>
        <begin position="249"/>
        <end position="269"/>
    </location>
</feature>
<dbReference type="PANTHER" id="PTHR11142:SF0">
    <property type="entry name" value="TRNA PSEUDOURIDINE SYNTHASE-LIKE 1"/>
    <property type="match status" value="1"/>
</dbReference>
<dbReference type="InterPro" id="IPR020095">
    <property type="entry name" value="PsdUridine_synth_TruA_C"/>
</dbReference>
<dbReference type="InterPro" id="IPR020097">
    <property type="entry name" value="PsdUridine_synth_TruA_a/b_dom"/>
</dbReference>
<dbReference type="Proteomes" id="UP001138802">
    <property type="component" value="Unassembled WGS sequence"/>
</dbReference>
<feature type="active site" description="Nucleophile" evidence="4 5">
    <location>
        <position position="48"/>
    </location>
</feature>
<dbReference type="GO" id="GO:0160147">
    <property type="term" value="F:tRNA pseudouridine(38-40) synthase activity"/>
    <property type="evidence" value="ECO:0007669"/>
    <property type="project" value="UniProtKB-EC"/>
</dbReference>